<keyword evidence="5" id="KW-1185">Reference proteome</keyword>
<comment type="caution">
    <text evidence="4">The sequence shown here is derived from an EMBL/GenBank/DDBJ whole genome shotgun (WGS) entry which is preliminary data.</text>
</comment>
<dbReference type="RefSeq" id="WP_210101358.1">
    <property type="nucleotide sequence ID" value="NZ_BAABLK010000091.1"/>
</dbReference>
<sequence length="493" mass="54435">MEHVGVAPMLFTTEEYAARLAAARVRMAEQGLSALLVTDPGNIYYLTGYNAWSFYTPQLVFVPMEGDMILFAREMDANGAFRTTWLEPDNIVGYPERYVHRPHLHPFDWVAYALRARYLIAPATKGCVGLEMDAHFFTPKGYRSLVNALPEWTLVDCFQLVNWVRAIKSPAEIQLMRQAAVFTNLAMHAARDAIEVGARQCDVAAAISQAQILGTEETGGDYPAIVPMLPTGESADTPHLTWNDEKLEPDQAMIVELAGAYRRYHVPMARTFMAGTPTPQLAHLAQATDHALAAVLETVAPGTPVRELSQVFNRTLFEYGYEKASRIGYSIGVGYPPDWGERTISLRSEDQTILQENMTFHLMCGMWMEGYGYEVSESIRVTDTGVECFTSFPRGLVPASTANAESVTLLGNPGARTVPGGPGLARVPPPMVEPRRPSTPRFGFTTPDEETMTGSMSIVPRNSEWADRDPAWPPANPVVGEPEDGIVSREDRT</sequence>
<dbReference type="InterPro" id="IPR036005">
    <property type="entry name" value="Creatinase/aminopeptidase-like"/>
</dbReference>
<dbReference type="Pfam" id="PF01321">
    <property type="entry name" value="Creatinase_N"/>
    <property type="match status" value="1"/>
</dbReference>
<reference evidence="5" key="1">
    <citation type="journal article" date="2019" name="Int. J. Syst. Evol. Microbiol.">
        <title>The Global Catalogue of Microorganisms (GCM) 10K type strain sequencing project: providing services to taxonomists for standard genome sequencing and annotation.</title>
        <authorList>
            <consortium name="The Broad Institute Genomics Platform"/>
            <consortium name="The Broad Institute Genome Sequencing Center for Infectious Disease"/>
            <person name="Wu L."/>
            <person name="Ma J."/>
        </authorList>
    </citation>
    <scope>NUCLEOTIDE SEQUENCE [LARGE SCALE GENOMIC DNA]</scope>
    <source>
        <strain evidence="5">JCM 18952</strain>
    </source>
</reference>
<feature type="region of interest" description="Disordered" evidence="1">
    <location>
        <begin position="414"/>
        <end position="493"/>
    </location>
</feature>
<dbReference type="CDD" id="cd01066">
    <property type="entry name" value="APP_MetAP"/>
    <property type="match status" value="1"/>
</dbReference>
<dbReference type="InterPro" id="IPR050659">
    <property type="entry name" value="Peptidase_M24B"/>
</dbReference>
<dbReference type="Gene3D" id="3.90.230.10">
    <property type="entry name" value="Creatinase/methionine aminopeptidase superfamily"/>
    <property type="match status" value="1"/>
</dbReference>
<dbReference type="PANTHER" id="PTHR46112">
    <property type="entry name" value="AMINOPEPTIDASE"/>
    <property type="match status" value="1"/>
</dbReference>
<dbReference type="InterPro" id="IPR000994">
    <property type="entry name" value="Pept_M24"/>
</dbReference>
<dbReference type="Gene3D" id="3.40.350.10">
    <property type="entry name" value="Creatinase/prolidase N-terminal domain"/>
    <property type="match status" value="1"/>
</dbReference>
<dbReference type="PANTHER" id="PTHR46112:SF2">
    <property type="entry name" value="XAA-PRO AMINOPEPTIDASE P-RELATED"/>
    <property type="match status" value="1"/>
</dbReference>
<organism evidence="4 5">
    <name type="scientific">Paeniglutamicibacter antarcticus</name>
    <dbReference type="NCBI Taxonomy" id="494023"/>
    <lineage>
        <taxon>Bacteria</taxon>
        <taxon>Bacillati</taxon>
        <taxon>Actinomycetota</taxon>
        <taxon>Actinomycetes</taxon>
        <taxon>Micrococcales</taxon>
        <taxon>Micrococcaceae</taxon>
        <taxon>Paeniglutamicibacter</taxon>
    </lineage>
</organism>
<gene>
    <name evidence="4" type="ORF">GCM10025778_34710</name>
</gene>
<name>A0ABP9TQT0_9MICC</name>
<evidence type="ECO:0000259" key="2">
    <source>
        <dbReference type="Pfam" id="PF00557"/>
    </source>
</evidence>
<evidence type="ECO:0000259" key="3">
    <source>
        <dbReference type="Pfam" id="PF01321"/>
    </source>
</evidence>
<evidence type="ECO:0000313" key="4">
    <source>
        <dbReference type="EMBL" id="GAA5228932.1"/>
    </source>
</evidence>
<dbReference type="SUPFAM" id="SSF53092">
    <property type="entry name" value="Creatinase/prolidase N-terminal domain"/>
    <property type="match status" value="1"/>
</dbReference>
<dbReference type="SUPFAM" id="SSF55920">
    <property type="entry name" value="Creatinase/aminopeptidase"/>
    <property type="match status" value="1"/>
</dbReference>
<dbReference type="Proteomes" id="UP001501257">
    <property type="component" value="Unassembled WGS sequence"/>
</dbReference>
<dbReference type="InterPro" id="IPR029149">
    <property type="entry name" value="Creatin/AminoP/Spt16_N"/>
</dbReference>
<evidence type="ECO:0000313" key="5">
    <source>
        <dbReference type="Proteomes" id="UP001501257"/>
    </source>
</evidence>
<accession>A0ABP9TQT0</accession>
<feature type="domain" description="Creatinase N-terminal" evidence="3">
    <location>
        <begin position="19"/>
        <end position="167"/>
    </location>
</feature>
<proteinExistence type="predicted"/>
<protein>
    <submittedName>
        <fullName evidence="4">Xaa-Pro peptidase family protein</fullName>
    </submittedName>
</protein>
<dbReference type="Pfam" id="PF00557">
    <property type="entry name" value="Peptidase_M24"/>
    <property type="match status" value="1"/>
</dbReference>
<evidence type="ECO:0000256" key="1">
    <source>
        <dbReference type="SAM" id="MobiDB-lite"/>
    </source>
</evidence>
<dbReference type="InterPro" id="IPR000587">
    <property type="entry name" value="Creatinase_N"/>
</dbReference>
<dbReference type="EMBL" id="BAABLK010000091">
    <property type="protein sequence ID" value="GAA5228932.1"/>
    <property type="molecule type" value="Genomic_DNA"/>
</dbReference>
<feature type="domain" description="Peptidase M24" evidence="2">
    <location>
        <begin position="175"/>
        <end position="383"/>
    </location>
</feature>